<dbReference type="Proteomes" id="UP000678047">
    <property type="component" value="Segment"/>
</dbReference>
<dbReference type="EMBL" id="MW671054">
    <property type="protein sequence ID" value="QTH79755.1"/>
    <property type="molecule type" value="Genomic_DNA"/>
</dbReference>
<evidence type="ECO:0000313" key="2">
    <source>
        <dbReference type="Proteomes" id="UP000678047"/>
    </source>
</evidence>
<reference evidence="1 2" key="1">
    <citation type="submission" date="2021-02" db="EMBL/GenBank/DDBJ databases">
        <authorList>
            <person name="Jia K."/>
            <person name="Zhang L."/>
            <person name="Liu Z."/>
        </authorList>
    </citation>
    <scope>NUCLEOTIDE SEQUENCE [LARGE SCALE GENOMIC DNA]</scope>
</reference>
<name>A0A8A6C5X8_9CAUD</name>
<sequence length="69" mass="7897">MGHTLILDGDLLGVKKTDTVSEVLDKIRKFTNRSSDLVYMSHKIIINVNGESLVLKDRETGRRDFRTSY</sequence>
<proteinExistence type="predicted"/>
<keyword evidence="2" id="KW-1185">Reference proteome</keyword>
<evidence type="ECO:0000313" key="1">
    <source>
        <dbReference type="EMBL" id="QTH79755.1"/>
    </source>
</evidence>
<organism evidence="1 2">
    <name type="scientific">Aeromonas phage PZL-Ah152</name>
    <dbReference type="NCBI Taxonomy" id="2820393"/>
    <lineage>
        <taxon>Viruses</taxon>
        <taxon>Duplodnaviria</taxon>
        <taxon>Heunggongvirae</taxon>
        <taxon>Uroviricota</taxon>
        <taxon>Caudoviricetes</taxon>
        <taxon>Autographivirales</taxon>
        <taxon>Autotranscriptaviridae</taxon>
        <taxon>Studiervirinae</taxon>
        <taxon>Armandvirus</taxon>
        <taxon>Armandvirus PZLAh152</taxon>
    </lineage>
</organism>
<accession>A0A8A6C5X8</accession>
<protein>
    <submittedName>
        <fullName evidence="1">Uncharacterized protein</fullName>
    </submittedName>
</protein>